<accession>A0AAD1IP73</accession>
<proteinExistence type="inferred from homology"/>
<dbReference type="PANTHER" id="PTHR11373:SF32">
    <property type="entry name" value="DEOXYGUANOSINETRIPHOSPHATE TRIPHOSPHOHYDROLASE"/>
    <property type="match status" value="1"/>
</dbReference>
<dbReference type="SUPFAM" id="SSF109604">
    <property type="entry name" value="HD-domain/PDEase-like"/>
    <property type="match status" value="1"/>
</dbReference>
<dbReference type="InterPro" id="IPR003607">
    <property type="entry name" value="HD/PDEase_dom"/>
</dbReference>
<keyword evidence="1 2" id="KW-0378">Hydrolase</keyword>
<evidence type="ECO:0000256" key="2">
    <source>
        <dbReference type="HAMAP-Rule" id="MF_01212"/>
    </source>
</evidence>
<keyword evidence="5" id="KW-1185">Reference proteome</keyword>
<dbReference type="Proteomes" id="UP000466607">
    <property type="component" value="Chromosome"/>
</dbReference>
<dbReference type="InterPro" id="IPR050135">
    <property type="entry name" value="dGTPase-like"/>
</dbReference>
<sequence>MLADCASVNPRPQAGYDEFDRQRLVAEPAKSAVLPGTGTEHRTDFARDRARVLHCAALRRLADKTQVVGPREGDNPRTRLTHSLEVAQIGRGMAVGLGCDPDLVDLAGLAHDIGHPPYGHNGERALNDIAKSFGGFEGNAQNFRILTRIEPKVLDPQGRSAGLNLTRAALDAVTKYPWQRGDRTKFGFYDDDAIAADWVRDGAPPERPCLEAQVMDWADDVAYSVHDVEDGVVSGRIDLRVLADDDAAASLARLGADAFPSLAPDDLLAAAERLSEMPVVAEVGKYDGTLTASVALKRMTSELVGRFANAAITATRAVAGDGPLRRFDTELAVPTLVRAEVAVLKMLALQFIMSDHGHLRVQADQRTRIHEVALILWGQAPGSLDPLFAPQFAAAEDDGTRLRVVIDQIASYTEGRLERVHEARSPRPLD</sequence>
<evidence type="ECO:0000313" key="5">
    <source>
        <dbReference type="Proteomes" id="UP000466607"/>
    </source>
</evidence>
<dbReference type="PANTHER" id="PTHR11373">
    <property type="entry name" value="DEOXYNUCLEOSIDE TRIPHOSPHATE TRIPHOSPHOHYDROLASE"/>
    <property type="match status" value="1"/>
</dbReference>
<dbReference type="InterPro" id="IPR006261">
    <property type="entry name" value="dGTPase"/>
</dbReference>
<dbReference type="AlphaFoldDB" id="A0AAD1IP73"/>
<feature type="domain" description="HD" evidence="3">
    <location>
        <begin position="79"/>
        <end position="224"/>
    </location>
</feature>
<dbReference type="InterPro" id="IPR023023">
    <property type="entry name" value="dNTPase_2"/>
</dbReference>
<reference evidence="4 5" key="1">
    <citation type="journal article" date="2019" name="Emerg. Microbes Infect.">
        <title>Comprehensive subspecies identification of 175 nontuberculous mycobacteria species based on 7547 genomic profiles.</title>
        <authorList>
            <person name="Matsumoto Y."/>
            <person name="Kinjo T."/>
            <person name="Motooka D."/>
            <person name="Nabeya D."/>
            <person name="Jung N."/>
            <person name="Uechi K."/>
            <person name="Horii T."/>
            <person name="Iida T."/>
            <person name="Fujita J."/>
            <person name="Nakamura S."/>
        </authorList>
    </citation>
    <scope>NUCLEOTIDE SEQUENCE [LARGE SCALE GENOMIC DNA]</scope>
    <source>
        <strain evidence="4 5">JCM 17423</strain>
    </source>
</reference>
<dbReference type="Pfam" id="PF13286">
    <property type="entry name" value="HD_assoc"/>
    <property type="match status" value="1"/>
</dbReference>
<evidence type="ECO:0000313" key="4">
    <source>
        <dbReference type="EMBL" id="BBY15243.1"/>
    </source>
</evidence>
<protein>
    <recommendedName>
        <fullName evidence="2">Deoxyguanosinetriphosphate triphosphohydrolase-like protein</fullName>
    </recommendedName>
</protein>
<dbReference type="InterPro" id="IPR006674">
    <property type="entry name" value="HD_domain"/>
</dbReference>
<dbReference type="Pfam" id="PF01966">
    <property type="entry name" value="HD"/>
    <property type="match status" value="1"/>
</dbReference>
<dbReference type="InterPro" id="IPR026875">
    <property type="entry name" value="PHydrolase_assoc_dom"/>
</dbReference>
<dbReference type="NCBIfam" id="TIGR01353">
    <property type="entry name" value="dGTP_triPase"/>
    <property type="match status" value="1"/>
</dbReference>
<dbReference type="NCBIfam" id="NF002829">
    <property type="entry name" value="PRK03007.1"/>
    <property type="match status" value="1"/>
</dbReference>
<dbReference type="CDD" id="cd00077">
    <property type="entry name" value="HDc"/>
    <property type="match status" value="1"/>
</dbReference>
<evidence type="ECO:0000259" key="3">
    <source>
        <dbReference type="PROSITE" id="PS51831"/>
    </source>
</evidence>
<comment type="similarity">
    <text evidence="2">Belongs to the dGTPase family. Type 2 subfamily.</text>
</comment>
<dbReference type="SMART" id="SM00471">
    <property type="entry name" value="HDc"/>
    <property type="match status" value="1"/>
</dbReference>
<dbReference type="Gene3D" id="1.10.3210.10">
    <property type="entry name" value="Hypothetical protein af1432"/>
    <property type="match status" value="1"/>
</dbReference>
<dbReference type="GO" id="GO:0008832">
    <property type="term" value="F:dGTPase activity"/>
    <property type="evidence" value="ECO:0007669"/>
    <property type="project" value="TreeGrafter"/>
</dbReference>
<dbReference type="HAMAP" id="MF_01212">
    <property type="entry name" value="dGTPase_type2"/>
    <property type="match status" value="1"/>
</dbReference>
<evidence type="ECO:0000256" key="1">
    <source>
        <dbReference type="ARBA" id="ARBA00022801"/>
    </source>
</evidence>
<dbReference type="PROSITE" id="PS51831">
    <property type="entry name" value="HD"/>
    <property type="match status" value="1"/>
</dbReference>
<dbReference type="GO" id="GO:0006203">
    <property type="term" value="P:dGTP catabolic process"/>
    <property type="evidence" value="ECO:0007669"/>
    <property type="project" value="TreeGrafter"/>
</dbReference>
<dbReference type="EMBL" id="AP022586">
    <property type="protein sequence ID" value="BBY15243.1"/>
    <property type="molecule type" value="Genomic_DNA"/>
</dbReference>
<organism evidence="4 5">
    <name type="scientific">Mycolicibacterium litorale</name>
    <dbReference type="NCBI Taxonomy" id="758802"/>
    <lineage>
        <taxon>Bacteria</taxon>
        <taxon>Bacillati</taxon>
        <taxon>Actinomycetota</taxon>
        <taxon>Actinomycetes</taxon>
        <taxon>Mycobacteriales</taxon>
        <taxon>Mycobacteriaceae</taxon>
        <taxon>Mycolicibacterium</taxon>
    </lineage>
</organism>
<gene>
    <name evidence="4" type="primary">dgt</name>
    <name evidence="4" type="ORF">MLIT_08350</name>
</gene>
<name>A0AAD1IP73_9MYCO</name>